<dbReference type="AlphaFoldDB" id="A0ABD0M3P9"/>
<organism evidence="1 2">
    <name type="scientific">Batillaria attramentaria</name>
    <dbReference type="NCBI Taxonomy" id="370345"/>
    <lineage>
        <taxon>Eukaryota</taxon>
        <taxon>Metazoa</taxon>
        <taxon>Spiralia</taxon>
        <taxon>Lophotrochozoa</taxon>
        <taxon>Mollusca</taxon>
        <taxon>Gastropoda</taxon>
        <taxon>Caenogastropoda</taxon>
        <taxon>Sorbeoconcha</taxon>
        <taxon>Cerithioidea</taxon>
        <taxon>Batillariidae</taxon>
        <taxon>Batillaria</taxon>
    </lineage>
</organism>
<proteinExistence type="predicted"/>
<comment type="caution">
    <text evidence="1">The sequence shown here is derived from an EMBL/GenBank/DDBJ whole genome shotgun (WGS) entry which is preliminary data.</text>
</comment>
<evidence type="ECO:0000313" key="1">
    <source>
        <dbReference type="EMBL" id="KAK7506540.1"/>
    </source>
</evidence>
<sequence>MDSRVDFALDRTRVLAPNLGPPGALGPITSYGSDLTARVGVSDLTRTATPSTITSLAQYQSRFLPSTMSMHSPGHRKSD</sequence>
<gene>
    <name evidence="1" type="ORF">BaRGS_00002015</name>
</gene>
<keyword evidence="2" id="KW-1185">Reference proteome</keyword>
<dbReference type="Proteomes" id="UP001519460">
    <property type="component" value="Unassembled WGS sequence"/>
</dbReference>
<name>A0ABD0M3P9_9CAEN</name>
<dbReference type="EMBL" id="JACVVK020000006">
    <property type="protein sequence ID" value="KAK7506540.1"/>
    <property type="molecule type" value="Genomic_DNA"/>
</dbReference>
<evidence type="ECO:0000313" key="2">
    <source>
        <dbReference type="Proteomes" id="UP001519460"/>
    </source>
</evidence>
<protein>
    <submittedName>
        <fullName evidence="1">Uncharacterized protein</fullName>
    </submittedName>
</protein>
<accession>A0ABD0M3P9</accession>
<reference evidence="1 2" key="1">
    <citation type="journal article" date="2023" name="Sci. Data">
        <title>Genome assembly of the Korean intertidal mud-creeper Batillaria attramentaria.</title>
        <authorList>
            <person name="Patra A.K."/>
            <person name="Ho P.T."/>
            <person name="Jun S."/>
            <person name="Lee S.J."/>
            <person name="Kim Y."/>
            <person name="Won Y.J."/>
        </authorList>
    </citation>
    <scope>NUCLEOTIDE SEQUENCE [LARGE SCALE GENOMIC DNA]</scope>
    <source>
        <strain evidence="1">Wonlab-2016</strain>
    </source>
</reference>